<dbReference type="RefSeq" id="WP_084689348.1">
    <property type="nucleotide sequence ID" value="NZ_BBWU01000010.1"/>
</dbReference>
<dbReference type="InterPro" id="IPR051928">
    <property type="entry name" value="NorD/CobT"/>
</dbReference>
<dbReference type="InterPro" id="IPR025861">
    <property type="entry name" value="CobT_VWA_dom"/>
</dbReference>
<dbReference type="Gene3D" id="3.40.50.410">
    <property type="entry name" value="von Willebrand factor, type A domain"/>
    <property type="match status" value="1"/>
</dbReference>
<reference evidence="2 3" key="1">
    <citation type="submission" date="2015-04" db="EMBL/GenBank/DDBJ databases">
        <title>Whole genome shotgun sequence of Sphingomonas changbaiensis NBRC 104936.</title>
        <authorList>
            <person name="Katano-Makiyama Y."/>
            <person name="Hosoyama A."/>
            <person name="Hashimoto M."/>
            <person name="Noguchi M."/>
            <person name="Tsuchikane K."/>
            <person name="Ohji S."/>
            <person name="Yamazoe A."/>
            <person name="Ichikawa N."/>
            <person name="Kimura A."/>
            <person name="Fujita N."/>
        </authorList>
    </citation>
    <scope>NUCLEOTIDE SEQUENCE [LARGE SCALE GENOMIC DNA]</scope>
    <source>
        <strain evidence="2 3">NBRC 104936</strain>
    </source>
</reference>
<gene>
    <name evidence="2" type="ORF">SCH01S_10_00160</name>
</gene>
<dbReference type="OrthoDB" id="7557871at2"/>
<evidence type="ECO:0000313" key="2">
    <source>
        <dbReference type="EMBL" id="GAO38206.1"/>
    </source>
</evidence>
<evidence type="ECO:0000259" key="1">
    <source>
        <dbReference type="PROSITE" id="PS50234"/>
    </source>
</evidence>
<dbReference type="EMBL" id="BBWU01000010">
    <property type="protein sequence ID" value="GAO38206.1"/>
    <property type="molecule type" value="Genomic_DNA"/>
</dbReference>
<dbReference type="PROSITE" id="PS50234">
    <property type="entry name" value="VWFA"/>
    <property type="match status" value="1"/>
</dbReference>
<organism evidence="2 3">
    <name type="scientific">Sphingomonas changbaiensis NBRC 104936</name>
    <dbReference type="NCBI Taxonomy" id="1219043"/>
    <lineage>
        <taxon>Bacteria</taxon>
        <taxon>Pseudomonadati</taxon>
        <taxon>Pseudomonadota</taxon>
        <taxon>Alphaproteobacteria</taxon>
        <taxon>Sphingomonadales</taxon>
        <taxon>Sphingomonadaceae</taxon>
        <taxon>Sphingomonas</taxon>
    </lineage>
</organism>
<dbReference type="STRING" id="1219043.SCH01S_10_00160"/>
<dbReference type="Pfam" id="PF11775">
    <property type="entry name" value="CobT_C"/>
    <property type="match status" value="1"/>
</dbReference>
<dbReference type="SUPFAM" id="SSF53300">
    <property type="entry name" value="vWA-like"/>
    <property type="match status" value="1"/>
</dbReference>
<feature type="domain" description="VWFA" evidence="1">
    <location>
        <begin position="94"/>
        <end position="305"/>
    </location>
</feature>
<proteinExistence type="predicted"/>
<accession>A0A0E9MLB1</accession>
<dbReference type="SMART" id="SM00327">
    <property type="entry name" value="VWA"/>
    <property type="match status" value="1"/>
</dbReference>
<name>A0A0E9MLB1_9SPHN</name>
<keyword evidence="3" id="KW-1185">Reference proteome</keyword>
<dbReference type="AlphaFoldDB" id="A0A0E9MLB1"/>
<comment type="caution">
    <text evidence="2">The sequence shown here is derived from an EMBL/GenBank/DDBJ whole genome shotgun (WGS) entry which is preliminary data.</text>
</comment>
<dbReference type="PANTHER" id="PTHR41248">
    <property type="entry name" value="NORD PROTEIN"/>
    <property type="match status" value="1"/>
</dbReference>
<protein>
    <recommendedName>
        <fullName evidence="1">VWFA domain-containing protein</fullName>
    </recommendedName>
</protein>
<dbReference type="Proteomes" id="UP000033202">
    <property type="component" value="Unassembled WGS sequence"/>
</dbReference>
<dbReference type="InterPro" id="IPR002035">
    <property type="entry name" value="VWF_A"/>
</dbReference>
<dbReference type="PANTHER" id="PTHR41248:SF1">
    <property type="entry name" value="NORD PROTEIN"/>
    <property type="match status" value="1"/>
</dbReference>
<sequence>MSETVAVPEEPNSCPSSDLSYAPYTTKFDVVVTAADLDDHLGYLGIRDGEQLEQAWQELQSGLSPWRTKLHLLASEADARIRAHLSAAERASTVVSLLFDQSGSMRGQKMLFAAATADLAREFLVTLGIRCEVLGFTTVRWRGGKSRRRWKWRLGRPRKPGRLNDLLHVIYRDADDVRTSTGGPELKQMLRHDLPKENIDGEALEWASDRLRSRPEPRKLLIVLSDGAPVDDSTLLENGPTYLADHLRAVVERIDRETVIEVAALGIGYAAHDFYRLSAHVEAPAELGAALLRLLESMVLRDRSS</sequence>
<dbReference type="InterPro" id="IPR036465">
    <property type="entry name" value="vWFA_dom_sf"/>
</dbReference>
<evidence type="ECO:0000313" key="3">
    <source>
        <dbReference type="Proteomes" id="UP000033202"/>
    </source>
</evidence>